<protein>
    <submittedName>
        <fullName evidence="3">PEP-CTERM protein-sorting domain-containing protein/MYXO-CTERM domain-containing protein</fullName>
    </submittedName>
</protein>
<accession>A0A1M6D1C6</accession>
<dbReference type="Proteomes" id="UP000184510">
    <property type="component" value="Unassembled WGS sequence"/>
</dbReference>
<dbReference type="NCBIfam" id="TIGR02595">
    <property type="entry name" value="PEP_CTERM"/>
    <property type="match status" value="1"/>
</dbReference>
<evidence type="ECO:0000256" key="1">
    <source>
        <dbReference type="SAM" id="SignalP"/>
    </source>
</evidence>
<feature type="chain" id="PRO_5012748258" evidence="1">
    <location>
        <begin position="25"/>
        <end position="340"/>
    </location>
</feature>
<reference evidence="3 4" key="1">
    <citation type="submission" date="2016-11" db="EMBL/GenBank/DDBJ databases">
        <authorList>
            <person name="Jaros S."/>
            <person name="Januszkiewicz K."/>
            <person name="Wedrychowicz H."/>
        </authorList>
    </citation>
    <scope>NUCLEOTIDE SEQUENCE [LARGE SCALE GENOMIC DNA]</scope>
    <source>
        <strain evidence="3 4">DSM 18772</strain>
    </source>
</reference>
<evidence type="ECO:0000313" key="3">
    <source>
        <dbReference type="EMBL" id="SHI66864.1"/>
    </source>
</evidence>
<evidence type="ECO:0000313" key="4">
    <source>
        <dbReference type="Proteomes" id="UP000184510"/>
    </source>
</evidence>
<dbReference type="InterPro" id="IPR013424">
    <property type="entry name" value="Ice-binding_C"/>
</dbReference>
<dbReference type="Pfam" id="PF07589">
    <property type="entry name" value="PEP-CTERM"/>
    <property type="match status" value="1"/>
</dbReference>
<sequence length="340" mass="35060">MTSLNKLTTTLPMLVLATSLSAHSAVSVQSGFWTDGTTWDTGNPPAGGTDYFIADGHVVESPNATGDYNFGGDNLTVQSGGTLRFENNHASGLQTNNYTFNSLTLLDGATMEAGQEGGGAFGASNYRINTTVEVNGSVDVTLSGGFYFSYMTLANGVSGDGTINFSRVAGFYGEQSGFELRLDATSTYSGVWNLSGLNQPFTTKVNAAGAFGTGTINIFDNMIVDNLFSGGLDSLAGIAINGTGELQLTNALNDLNSGITMTAGATLDLTDQSSTVASLIIDGNNVAAGTYNKDQLAALGYGGLFDGSTGTITVSAVPEPSSTALIGLAGLALILRRRRF</sequence>
<dbReference type="RefSeq" id="WP_143158014.1">
    <property type="nucleotide sequence ID" value="NZ_FQYR01000002.1"/>
</dbReference>
<feature type="domain" description="Ice-binding protein C-terminal" evidence="2">
    <location>
        <begin position="316"/>
        <end position="338"/>
    </location>
</feature>
<keyword evidence="4" id="KW-1185">Reference proteome</keyword>
<evidence type="ECO:0000259" key="2">
    <source>
        <dbReference type="Pfam" id="PF07589"/>
    </source>
</evidence>
<organism evidence="3 4">
    <name type="scientific">Rubritalea squalenifaciens DSM 18772</name>
    <dbReference type="NCBI Taxonomy" id="1123071"/>
    <lineage>
        <taxon>Bacteria</taxon>
        <taxon>Pseudomonadati</taxon>
        <taxon>Verrucomicrobiota</taxon>
        <taxon>Verrucomicrobiia</taxon>
        <taxon>Verrucomicrobiales</taxon>
        <taxon>Rubritaleaceae</taxon>
        <taxon>Rubritalea</taxon>
    </lineage>
</organism>
<dbReference type="OrthoDB" id="9938858at2"/>
<keyword evidence="1" id="KW-0732">Signal</keyword>
<proteinExistence type="predicted"/>
<dbReference type="EMBL" id="FQYR01000002">
    <property type="protein sequence ID" value="SHI66864.1"/>
    <property type="molecule type" value="Genomic_DNA"/>
</dbReference>
<name>A0A1M6D1C6_9BACT</name>
<dbReference type="AlphaFoldDB" id="A0A1M6D1C6"/>
<feature type="signal peptide" evidence="1">
    <location>
        <begin position="1"/>
        <end position="24"/>
    </location>
</feature>
<gene>
    <name evidence="3" type="ORF">SAMN02745181_0617</name>
</gene>
<dbReference type="InParanoid" id="A0A1M6D1C6"/>